<dbReference type="RefSeq" id="WP_109602086.1">
    <property type="nucleotide sequence ID" value="NZ_BONA01000088.1"/>
</dbReference>
<dbReference type="InterPro" id="IPR013780">
    <property type="entry name" value="Glyco_hydro_b"/>
</dbReference>
<dbReference type="Gene3D" id="2.60.40.1180">
    <property type="entry name" value="Golgi alpha-mannosidase II"/>
    <property type="match status" value="1"/>
</dbReference>
<comment type="caution">
    <text evidence="3">The sequence shown here is derived from an EMBL/GenBank/DDBJ whole genome shotgun (WGS) entry which is preliminary data.</text>
</comment>
<sequence length="148" mass="15341">MDRVLGIGADVARWTADERAEARSLVDDYKRIRRTVQHGHQYRLGGVPGAERSAVQYVLGDQAAVLVYNPLGNAKNGPRRLTLAGLEPDATYEVALGGSATPAPAGSPTDPGGTAAFSGPSASDRRPGNRSAPTTAATSWCSTASPVP</sequence>
<proteinExistence type="predicted"/>
<dbReference type="EMBL" id="QGGR01000032">
    <property type="protein sequence ID" value="PWK31686.1"/>
    <property type="molecule type" value="Genomic_DNA"/>
</dbReference>
<reference evidence="3 4" key="1">
    <citation type="submission" date="2018-05" db="EMBL/GenBank/DDBJ databases">
        <title>Genomic Encyclopedia of Archaeal and Bacterial Type Strains, Phase II (KMG-II): from individual species to whole genera.</title>
        <authorList>
            <person name="Goeker M."/>
        </authorList>
    </citation>
    <scope>NUCLEOTIDE SEQUENCE [LARGE SCALE GENOMIC DNA]</scope>
    <source>
        <strain evidence="3 4">DSM 45184</strain>
    </source>
</reference>
<protein>
    <recommendedName>
        <fullName evidence="2">Glycosyl hydrolase family 36 C-terminal domain-containing protein</fullName>
    </recommendedName>
</protein>
<dbReference type="AlphaFoldDB" id="A0A316ELK7"/>
<dbReference type="Proteomes" id="UP000245697">
    <property type="component" value="Unassembled WGS sequence"/>
</dbReference>
<dbReference type="InterPro" id="IPR031705">
    <property type="entry name" value="Glyco_hydro_36_C"/>
</dbReference>
<evidence type="ECO:0000313" key="3">
    <source>
        <dbReference type="EMBL" id="PWK31686.1"/>
    </source>
</evidence>
<feature type="domain" description="Glycosyl hydrolase family 36 C-terminal" evidence="2">
    <location>
        <begin position="53"/>
        <end position="100"/>
    </location>
</feature>
<accession>A0A316ELK7</accession>
<evidence type="ECO:0000259" key="2">
    <source>
        <dbReference type="Pfam" id="PF16874"/>
    </source>
</evidence>
<feature type="region of interest" description="Disordered" evidence="1">
    <location>
        <begin position="95"/>
        <end position="148"/>
    </location>
</feature>
<evidence type="ECO:0000313" key="4">
    <source>
        <dbReference type="Proteomes" id="UP000245697"/>
    </source>
</evidence>
<organism evidence="3 4">
    <name type="scientific">Actinoplanes xinjiangensis</name>
    <dbReference type="NCBI Taxonomy" id="512350"/>
    <lineage>
        <taxon>Bacteria</taxon>
        <taxon>Bacillati</taxon>
        <taxon>Actinomycetota</taxon>
        <taxon>Actinomycetes</taxon>
        <taxon>Micromonosporales</taxon>
        <taxon>Micromonosporaceae</taxon>
        <taxon>Actinoplanes</taxon>
    </lineage>
</organism>
<evidence type="ECO:0000256" key="1">
    <source>
        <dbReference type="SAM" id="MobiDB-lite"/>
    </source>
</evidence>
<dbReference type="Pfam" id="PF16874">
    <property type="entry name" value="Glyco_hydro_36C"/>
    <property type="match status" value="1"/>
</dbReference>
<gene>
    <name evidence="3" type="ORF">BC793_13235</name>
</gene>
<keyword evidence="4" id="KW-1185">Reference proteome</keyword>
<feature type="compositionally biased region" description="Low complexity" evidence="1">
    <location>
        <begin position="131"/>
        <end position="148"/>
    </location>
</feature>
<name>A0A316ELK7_9ACTN</name>